<evidence type="ECO:0000313" key="2">
    <source>
        <dbReference type="EMBL" id="SVC15090.1"/>
    </source>
</evidence>
<gene>
    <name evidence="2" type="ORF">METZ01_LOCUS267944</name>
</gene>
<name>A0A382JSL6_9ZZZZ</name>
<feature type="transmembrane region" description="Helical" evidence="1">
    <location>
        <begin position="6"/>
        <end position="22"/>
    </location>
</feature>
<dbReference type="Gene3D" id="2.60.120.10">
    <property type="entry name" value="Jelly Rolls"/>
    <property type="match status" value="1"/>
</dbReference>
<reference evidence="2" key="1">
    <citation type="submission" date="2018-05" db="EMBL/GenBank/DDBJ databases">
        <authorList>
            <person name="Lanie J.A."/>
            <person name="Ng W.-L."/>
            <person name="Kazmierczak K.M."/>
            <person name="Andrzejewski T.M."/>
            <person name="Davidsen T.M."/>
            <person name="Wayne K.J."/>
            <person name="Tettelin H."/>
            <person name="Glass J.I."/>
            <person name="Rusch D."/>
            <person name="Podicherti R."/>
            <person name="Tsui H.-C.T."/>
            <person name="Winkler M.E."/>
        </authorList>
    </citation>
    <scope>NUCLEOTIDE SEQUENCE</scope>
</reference>
<dbReference type="EMBL" id="UINC01076174">
    <property type="protein sequence ID" value="SVC15090.1"/>
    <property type="molecule type" value="Genomic_DNA"/>
</dbReference>
<keyword evidence="1" id="KW-1133">Transmembrane helix</keyword>
<dbReference type="AlphaFoldDB" id="A0A382JSL6"/>
<dbReference type="InterPro" id="IPR014710">
    <property type="entry name" value="RmlC-like_jellyroll"/>
</dbReference>
<dbReference type="InterPro" id="IPR018490">
    <property type="entry name" value="cNMP-bd_dom_sf"/>
</dbReference>
<accession>A0A382JSL6</accession>
<protein>
    <recommendedName>
        <fullName evidence="3">Cyclic nucleotide-binding domain-containing protein</fullName>
    </recommendedName>
</protein>
<organism evidence="2">
    <name type="scientific">marine metagenome</name>
    <dbReference type="NCBI Taxonomy" id="408172"/>
    <lineage>
        <taxon>unclassified sequences</taxon>
        <taxon>metagenomes</taxon>
        <taxon>ecological metagenomes</taxon>
    </lineage>
</organism>
<evidence type="ECO:0000256" key="1">
    <source>
        <dbReference type="SAM" id="Phobius"/>
    </source>
</evidence>
<evidence type="ECO:0008006" key="3">
    <source>
        <dbReference type="Google" id="ProtNLM"/>
    </source>
</evidence>
<sequence length="225" mass="25751">MSFTDTAMLILSTTITICYLSSSIIFIRVALIIVQIGYFFLALYTGLDQPGMTAILILSITNSLINGLKITQYFYENSIRCLPKELHNLYQSEFHLLSPKEFKLLYERAGEEERTGELIVANQTFENLMFVLEGAPIIRLQKGKMIRLTKSVWLGEMSFLRGEVTSADVLTAPEEKVKLLIWNKHDINELQEKQPIIIEKLRYIIANSLAEKIKYSNTLIESTFS</sequence>
<keyword evidence="1" id="KW-0472">Membrane</keyword>
<keyword evidence="1" id="KW-0812">Transmembrane</keyword>
<proteinExistence type="predicted"/>
<dbReference type="SUPFAM" id="SSF51206">
    <property type="entry name" value="cAMP-binding domain-like"/>
    <property type="match status" value="1"/>
</dbReference>